<protein>
    <submittedName>
        <fullName evidence="1">Uncharacterized protein</fullName>
    </submittedName>
</protein>
<dbReference type="AlphaFoldDB" id="A0A4Q7P9B5"/>
<dbReference type="Proteomes" id="UP000292209">
    <property type="component" value="Unassembled WGS sequence"/>
</dbReference>
<organism evidence="1 2">
    <name type="scientific">Cecembia calidifontis</name>
    <dbReference type="NCBI Taxonomy" id="1187080"/>
    <lineage>
        <taxon>Bacteria</taxon>
        <taxon>Pseudomonadati</taxon>
        <taxon>Bacteroidota</taxon>
        <taxon>Cytophagia</taxon>
        <taxon>Cytophagales</taxon>
        <taxon>Cyclobacteriaceae</taxon>
        <taxon>Cecembia</taxon>
    </lineage>
</organism>
<keyword evidence="2" id="KW-1185">Reference proteome</keyword>
<name>A0A4Q7P9B5_9BACT</name>
<proteinExistence type="predicted"/>
<dbReference type="EMBL" id="SGXG01000001">
    <property type="protein sequence ID" value="RZS96168.1"/>
    <property type="molecule type" value="Genomic_DNA"/>
</dbReference>
<gene>
    <name evidence="1" type="ORF">BC751_1731</name>
</gene>
<comment type="caution">
    <text evidence="1">The sequence shown here is derived from an EMBL/GenBank/DDBJ whole genome shotgun (WGS) entry which is preliminary data.</text>
</comment>
<evidence type="ECO:0000313" key="2">
    <source>
        <dbReference type="Proteomes" id="UP000292209"/>
    </source>
</evidence>
<accession>A0A4Q7P9B5</accession>
<reference evidence="1 2" key="1">
    <citation type="submission" date="2019-02" db="EMBL/GenBank/DDBJ databases">
        <title>Genomic Encyclopedia of Archaeal and Bacterial Type Strains, Phase II (KMG-II): from individual species to whole genera.</title>
        <authorList>
            <person name="Goeker M."/>
        </authorList>
    </citation>
    <scope>NUCLEOTIDE SEQUENCE [LARGE SCALE GENOMIC DNA]</scope>
    <source>
        <strain evidence="1 2">DSM 21411</strain>
    </source>
</reference>
<evidence type="ECO:0000313" key="1">
    <source>
        <dbReference type="EMBL" id="RZS96168.1"/>
    </source>
</evidence>
<dbReference type="RefSeq" id="WP_130275166.1">
    <property type="nucleotide sequence ID" value="NZ_SGXG01000001.1"/>
</dbReference>
<sequence length="118" mass="13761">MNAKLFSFDKVYEKDGFLYVKARNLRPKSGELRVLFANEENITLVEQHNNSIYNYFLISEKEPRVIQLQADKERKAGGKLNSYIHKPFNKGFFSFSRKKAKSQTSFHLVKNGLNSRPD</sequence>